<evidence type="ECO:0000313" key="3">
    <source>
        <dbReference type="Proteomes" id="UP000295632"/>
    </source>
</evidence>
<accession>A0A4R6TTK0</accession>
<feature type="region of interest" description="Disordered" evidence="1">
    <location>
        <begin position="71"/>
        <end position="98"/>
    </location>
</feature>
<dbReference type="Proteomes" id="UP000295632">
    <property type="component" value="Unassembled WGS sequence"/>
</dbReference>
<sequence>MAETERLKVKKFEGNEYVQRARFNENYDQIDSGVAEVEAGLNQKIDAKIQVTDNPPAVADREPGAFYFNVTDKQPIGNGGDSSTMRVSPTMGIKKKEE</sequence>
<evidence type="ECO:0000313" key="2">
    <source>
        <dbReference type="EMBL" id="TDQ35293.1"/>
    </source>
</evidence>
<dbReference type="RefSeq" id="WP_133581999.1">
    <property type="nucleotide sequence ID" value="NZ_SNYJ01000022.1"/>
</dbReference>
<reference evidence="2 3" key="1">
    <citation type="submission" date="2019-03" db="EMBL/GenBank/DDBJ databases">
        <title>Genomic Encyclopedia of Type Strains, Phase IV (KMG-IV): sequencing the most valuable type-strain genomes for metagenomic binning, comparative biology and taxonomic classification.</title>
        <authorList>
            <person name="Goeker M."/>
        </authorList>
    </citation>
    <scope>NUCLEOTIDE SEQUENCE [LARGE SCALE GENOMIC DNA]</scope>
    <source>
        <strain evidence="2 3">DSM 28697</strain>
    </source>
</reference>
<comment type="caution">
    <text evidence="2">The sequence shown here is derived from an EMBL/GenBank/DDBJ whole genome shotgun (WGS) entry which is preliminary data.</text>
</comment>
<dbReference type="EMBL" id="SNYJ01000022">
    <property type="protein sequence ID" value="TDQ35293.1"/>
    <property type="molecule type" value="Genomic_DNA"/>
</dbReference>
<evidence type="ECO:0000256" key="1">
    <source>
        <dbReference type="SAM" id="MobiDB-lite"/>
    </source>
</evidence>
<name>A0A4R6TTK0_9BACI</name>
<dbReference type="OrthoDB" id="2661889at2"/>
<keyword evidence="3" id="KW-1185">Reference proteome</keyword>
<protein>
    <submittedName>
        <fullName evidence="2">Uncharacterized protein</fullName>
    </submittedName>
</protein>
<organism evidence="2 3">
    <name type="scientific">Aureibacillus halotolerans</name>
    <dbReference type="NCBI Taxonomy" id="1508390"/>
    <lineage>
        <taxon>Bacteria</taxon>
        <taxon>Bacillati</taxon>
        <taxon>Bacillota</taxon>
        <taxon>Bacilli</taxon>
        <taxon>Bacillales</taxon>
        <taxon>Bacillaceae</taxon>
        <taxon>Aureibacillus</taxon>
    </lineage>
</organism>
<dbReference type="AlphaFoldDB" id="A0A4R6TTK0"/>
<gene>
    <name evidence="2" type="ORF">EV213_12280</name>
</gene>
<proteinExistence type="predicted"/>